<sequence length="174" mass="19250">MLWSTHCITIRRNEALAKLEIEKATLIGDMAALMNGAVEHLETALTLVDSVSEQVLASLGGPQGKYDSTDNAPIRHLAKSRIYLTLGWCAKRQGKIELAIIHLMKALELNEQDPYILYNLGCYHAANGNIADGFRFLERSLEKLPSICATALKDPDLASLRRADMRKFARLVGS</sequence>
<evidence type="ECO:0008006" key="4">
    <source>
        <dbReference type="Google" id="ProtNLM"/>
    </source>
</evidence>
<keyword evidence="1" id="KW-0802">TPR repeat</keyword>
<dbReference type="InterPro" id="IPR019734">
    <property type="entry name" value="TPR_rpt"/>
</dbReference>
<reference evidence="2 3" key="1">
    <citation type="submission" date="2021-08" db="EMBL/GenBank/DDBJ databases">
        <authorList>
            <person name="Peeters C."/>
        </authorList>
    </citation>
    <scope>NUCLEOTIDE SEQUENCE [LARGE SCALE GENOMIC DNA]</scope>
    <source>
        <strain evidence="2 3">LMG 32289</strain>
    </source>
</reference>
<dbReference type="Proteomes" id="UP000706525">
    <property type="component" value="Unassembled WGS sequence"/>
</dbReference>
<dbReference type="InterPro" id="IPR011990">
    <property type="entry name" value="TPR-like_helical_dom_sf"/>
</dbReference>
<dbReference type="EMBL" id="CAJZAG010000020">
    <property type="protein sequence ID" value="CAG9186740.1"/>
    <property type="molecule type" value="Genomic_DNA"/>
</dbReference>
<dbReference type="SUPFAM" id="SSF48452">
    <property type="entry name" value="TPR-like"/>
    <property type="match status" value="1"/>
</dbReference>
<dbReference type="RefSeq" id="WP_223995754.1">
    <property type="nucleotide sequence ID" value="NZ_CAJZAG010000020.1"/>
</dbReference>
<dbReference type="Pfam" id="PF13181">
    <property type="entry name" value="TPR_8"/>
    <property type="match status" value="1"/>
</dbReference>
<dbReference type="SMART" id="SM00028">
    <property type="entry name" value="TPR"/>
    <property type="match status" value="2"/>
</dbReference>
<gene>
    <name evidence="2" type="ORF">LMG32289_06593</name>
</gene>
<evidence type="ECO:0000256" key="1">
    <source>
        <dbReference type="PROSITE-ProRule" id="PRU00339"/>
    </source>
</evidence>
<evidence type="ECO:0000313" key="2">
    <source>
        <dbReference type="EMBL" id="CAG9186740.1"/>
    </source>
</evidence>
<protein>
    <recommendedName>
        <fullName evidence="4">Tetratricopeptide repeat protein</fullName>
    </recommendedName>
</protein>
<dbReference type="PROSITE" id="PS50005">
    <property type="entry name" value="TPR"/>
    <property type="match status" value="1"/>
</dbReference>
<dbReference type="Gene3D" id="1.25.40.10">
    <property type="entry name" value="Tetratricopeptide repeat domain"/>
    <property type="match status" value="1"/>
</dbReference>
<comment type="caution">
    <text evidence="2">The sequence shown here is derived from an EMBL/GenBank/DDBJ whole genome shotgun (WGS) entry which is preliminary data.</text>
</comment>
<name>A0ABM8Y289_9BURK</name>
<organism evidence="2 3">
    <name type="scientific">Cupriavidus pampae</name>
    <dbReference type="NCBI Taxonomy" id="659251"/>
    <lineage>
        <taxon>Bacteria</taxon>
        <taxon>Pseudomonadati</taxon>
        <taxon>Pseudomonadota</taxon>
        <taxon>Betaproteobacteria</taxon>
        <taxon>Burkholderiales</taxon>
        <taxon>Burkholderiaceae</taxon>
        <taxon>Cupriavidus</taxon>
    </lineage>
</organism>
<dbReference type="NCBIfam" id="NF047558">
    <property type="entry name" value="TPR_END_plus"/>
    <property type="match status" value="1"/>
</dbReference>
<keyword evidence="3" id="KW-1185">Reference proteome</keyword>
<proteinExistence type="predicted"/>
<accession>A0ABM8Y289</accession>
<feature type="repeat" description="TPR" evidence="1">
    <location>
        <begin position="80"/>
        <end position="113"/>
    </location>
</feature>
<evidence type="ECO:0000313" key="3">
    <source>
        <dbReference type="Proteomes" id="UP000706525"/>
    </source>
</evidence>